<evidence type="ECO:0000313" key="8">
    <source>
        <dbReference type="EMBL" id="HIU54012.1"/>
    </source>
</evidence>
<proteinExistence type="inferred from homology"/>
<dbReference type="Pfam" id="PF00849">
    <property type="entry name" value="PseudoU_synth_2"/>
    <property type="match status" value="1"/>
</dbReference>
<evidence type="ECO:0000313" key="9">
    <source>
        <dbReference type="Proteomes" id="UP000824107"/>
    </source>
</evidence>
<dbReference type="InterPro" id="IPR042092">
    <property type="entry name" value="PsdUridine_s_RsuA/RluB/E/F_cat"/>
</dbReference>
<evidence type="ECO:0000256" key="3">
    <source>
        <dbReference type="ARBA" id="ARBA00022884"/>
    </source>
</evidence>
<organism evidence="8 9">
    <name type="scientific">Candidatus Scatocola faecipullorum</name>
    <dbReference type="NCBI Taxonomy" id="2840917"/>
    <lineage>
        <taxon>Bacteria</taxon>
        <taxon>Pseudomonadati</taxon>
        <taxon>Pseudomonadota</taxon>
        <taxon>Alphaproteobacteria</taxon>
        <taxon>Rhodospirillales</taxon>
        <taxon>Rhodospirillaceae</taxon>
        <taxon>Rhodospirillaceae incertae sedis</taxon>
        <taxon>Candidatus Scatocola</taxon>
    </lineage>
</organism>
<feature type="domain" description="RNA-binding S4" evidence="7">
    <location>
        <begin position="14"/>
        <end position="71"/>
    </location>
</feature>
<dbReference type="InterPro" id="IPR020094">
    <property type="entry name" value="TruA/RsuA/RluB/E/F_N"/>
</dbReference>
<evidence type="ECO:0000256" key="4">
    <source>
        <dbReference type="ARBA" id="ARBA00023235"/>
    </source>
</evidence>
<evidence type="ECO:0000256" key="2">
    <source>
        <dbReference type="ARBA" id="ARBA00008348"/>
    </source>
</evidence>
<dbReference type="InterPro" id="IPR002942">
    <property type="entry name" value="S4_RNA-bd"/>
</dbReference>
<dbReference type="NCBIfam" id="TIGR00093">
    <property type="entry name" value="pseudouridine synthase"/>
    <property type="match status" value="1"/>
</dbReference>
<dbReference type="GO" id="GO:0003723">
    <property type="term" value="F:RNA binding"/>
    <property type="evidence" value="ECO:0007669"/>
    <property type="project" value="UniProtKB-KW"/>
</dbReference>
<dbReference type="PANTHER" id="PTHR47683:SF3">
    <property type="entry name" value="RIBOSOMAL LARGE SUBUNIT PSEUDOURIDINE SYNTHASE B"/>
    <property type="match status" value="1"/>
</dbReference>
<dbReference type="Gene3D" id="3.30.70.580">
    <property type="entry name" value="Pseudouridine synthase I, catalytic domain, N-terminal subdomain"/>
    <property type="match status" value="1"/>
</dbReference>
<comment type="caution">
    <text evidence="8">The sequence shown here is derived from an EMBL/GenBank/DDBJ whole genome shotgun (WGS) entry which is preliminary data.</text>
</comment>
<comment type="catalytic activity">
    <reaction evidence="1">
        <text>a uridine in RNA = a pseudouridine in RNA</text>
        <dbReference type="Rhea" id="RHEA:48348"/>
        <dbReference type="Rhea" id="RHEA-COMP:12068"/>
        <dbReference type="Rhea" id="RHEA-COMP:12069"/>
        <dbReference type="ChEBI" id="CHEBI:65314"/>
        <dbReference type="ChEBI" id="CHEBI:65315"/>
    </reaction>
</comment>
<evidence type="ECO:0000256" key="6">
    <source>
        <dbReference type="RuleBase" id="RU003887"/>
    </source>
</evidence>
<keyword evidence="3 5" id="KW-0694">RNA-binding</keyword>
<accession>A0A9D1M5P3</accession>
<evidence type="ECO:0000259" key="7">
    <source>
        <dbReference type="SMART" id="SM00363"/>
    </source>
</evidence>
<dbReference type="AlphaFoldDB" id="A0A9D1M5P3"/>
<dbReference type="PROSITE" id="PS01149">
    <property type="entry name" value="PSI_RSU"/>
    <property type="match status" value="1"/>
</dbReference>
<dbReference type="InterPro" id="IPR006145">
    <property type="entry name" value="PsdUridine_synth_RsuA/RluA"/>
</dbReference>
<evidence type="ECO:0000256" key="5">
    <source>
        <dbReference type="PROSITE-ProRule" id="PRU00182"/>
    </source>
</evidence>
<dbReference type="Gene3D" id="3.10.290.10">
    <property type="entry name" value="RNA-binding S4 domain"/>
    <property type="match status" value="1"/>
</dbReference>
<dbReference type="InterPro" id="IPR050343">
    <property type="entry name" value="RsuA_PseudoU_synthase"/>
</dbReference>
<sequence length="251" mass="27955">MLTKKKKGKVNMSERIAKFMARSGVCSRREAEELIRQKRVTVNGEIVASPALNVDGSEKILLDGEKLPAVEATRLWLYYKPVGLLTTHKDTDSRPTVFDNLPAGMPRVISVGRLDLNSEGLLLLTNNGELSRKLELPQNGWSRRYKVKVHGFVDLKKLAKLADGVTVDGVSYGPVKAELESEQGTNAWLTVTLSEGKNREIRKLMKFIGLDVARLIRLSYGPFQLGSLKKGEVREVPGKVLKEQLGSKFRL</sequence>
<reference evidence="8" key="2">
    <citation type="journal article" date="2021" name="PeerJ">
        <title>Extensive microbial diversity within the chicken gut microbiome revealed by metagenomics and culture.</title>
        <authorList>
            <person name="Gilroy R."/>
            <person name="Ravi A."/>
            <person name="Getino M."/>
            <person name="Pursley I."/>
            <person name="Horton D.L."/>
            <person name="Alikhan N.F."/>
            <person name="Baker D."/>
            <person name="Gharbi K."/>
            <person name="Hall N."/>
            <person name="Watson M."/>
            <person name="Adriaenssens E.M."/>
            <person name="Foster-Nyarko E."/>
            <person name="Jarju S."/>
            <person name="Secka A."/>
            <person name="Antonio M."/>
            <person name="Oren A."/>
            <person name="Chaudhuri R.R."/>
            <person name="La Ragione R."/>
            <person name="Hildebrand F."/>
            <person name="Pallen M.J."/>
        </authorList>
    </citation>
    <scope>NUCLEOTIDE SEQUENCE</scope>
    <source>
        <strain evidence="8">ChiW3-316</strain>
    </source>
</reference>
<evidence type="ECO:0000256" key="1">
    <source>
        <dbReference type="ARBA" id="ARBA00000073"/>
    </source>
</evidence>
<dbReference type="InterPro" id="IPR000748">
    <property type="entry name" value="PsdUridine_synth_RsuA/RluB/E/F"/>
</dbReference>
<dbReference type="PANTHER" id="PTHR47683">
    <property type="entry name" value="PSEUDOURIDINE SYNTHASE FAMILY PROTEIN-RELATED"/>
    <property type="match status" value="1"/>
</dbReference>
<dbReference type="CDD" id="cd00165">
    <property type="entry name" value="S4"/>
    <property type="match status" value="1"/>
</dbReference>
<dbReference type="Proteomes" id="UP000824107">
    <property type="component" value="Unassembled WGS sequence"/>
</dbReference>
<dbReference type="SUPFAM" id="SSF55120">
    <property type="entry name" value="Pseudouridine synthase"/>
    <property type="match status" value="1"/>
</dbReference>
<gene>
    <name evidence="8" type="ORF">IAD20_08045</name>
</gene>
<reference evidence="8" key="1">
    <citation type="submission" date="2020-10" db="EMBL/GenBank/DDBJ databases">
        <authorList>
            <person name="Gilroy R."/>
        </authorList>
    </citation>
    <scope>NUCLEOTIDE SEQUENCE</scope>
    <source>
        <strain evidence="8">ChiW3-316</strain>
    </source>
</reference>
<dbReference type="SUPFAM" id="SSF55174">
    <property type="entry name" value="Alpha-L RNA-binding motif"/>
    <property type="match status" value="1"/>
</dbReference>
<dbReference type="InterPro" id="IPR018496">
    <property type="entry name" value="PsdUridine_synth_RsuA/RluB_CS"/>
</dbReference>
<protein>
    <recommendedName>
        <fullName evidence="6">Pseudouridine synthase</fullName>
        <ecNumber evidence="6">5.4.99.-</ecNumber>
    </recommendedName>
</protein>
<dbReference type="GO" id="GO:0000455">
    <property type="term" value="P:enzyme-directed rRNA pseudouridine synthesis"/>
    <property type="evidence" value="ECO:0007669"/>
    <property type="project" value="UniProtKB-ARBA"/>
</dbReference>
<dbReference type="GO" id="GO:0120159">
    <property type="term" value="F:rRNA pseudouridine synthase activity"/>
    <property type="evidence" value="ECO:0007669"/>
    <property type="project" value="UniProtKB-ARBA"/>
</dbReference>
<dbReference type="FunFam" id="3.10.290.10:FF:000003">
    <property type="entry name" value="Pseudouridine synthase"/>
    <property type="match status" value="1"/>
</dbReference>
<keyword evidence="4 6" id="KW-0413">Isomerase</keyword>
<name>A0A9D1M5P3_9PROT</name>
<dbReference type="EC" id="5.4.99.-" evidence="6"/>
<dbReference type="EMBL" id="DVNC01000053">
    <property type="protein sequence ID" value="HIU54012.1"/>
    <property type="molecule type" value="Genomic_DNA"/>
</dbReference>
<dbReference type="SMART" id="SM00363">
    <property type="entry name" value="S4"/>
    <property type="match status" value="1"/>
</dbReference>
<dbReference type="Pfam" id="PF01479">
    <property type="entry name" value="S4"/>
    <property type="match status" value="1"/>
</dbReference>
<dbReference type="InterPro" id="IPR020103">
    <property type="entry name" value="PsdUridine_synth_cat_dom_sf"/>
</dbReference>
<comment type="similarity">
    <text evidence="2 6">Belongs to the pseudouridine synthase RsuA family.</text>
</comment>
<dbReference type="InterPro" id="IPR036986">
    <property type="entry name" value="S4_RNA-bd_sf"/>
</dbReference>
<dbReference type="Gene3D" id="3.30.70.1560">
    <property type="entry name" value="Alpha-L RNA-binding motif"/>
    <property type="match status" value="1"/>
</dbReference>
<dbReference type="PROSITE" id="PS50889">
    <property type="entry name" value="S4"/>
    <property type="match status" value="1"/>
</dbReference>